<dbReference type="PANTHER" id="PTHR13771:SF3">
    <property type="entry name" value="INTERCELLULAR ADHESION MOLECULE 2"/>
    <property type="match status" value="1"/>
</dbReference>
<dbReference type="OrthoDB" id="6250964at2759"/>
<reference evidence="2 3" key="1">
    <citation type="submission" date="2019-09" db="EMBL/GenBank/DDBJ databases">
        <title>Bird 10,000 Genomes (B10K) Project - Family phase.</title>
        <authorList>
            <person name="Zhang G."/>
        </authorList>
    </citation>
    <scope>NUCLEOTIDE SEQUENCE [LARGE SCALE GENOMIC DNA]</scope>
    <source>
        <strain evidence="2">B10K-DU-002-23</strain>
        <tissue evidence="2">Muscle</tissue>
    </source>
</reference>
<protein>
    <submittedName>
        <fullName evidence="2">ICAM1 protein</fullName>
    </submittedName>
</protein>
<comment type="caution">
    <text evidence="2">The sequence shown here is derived from an EMBL/GenBank/DDBJ whole genome shotgun (WGS) entry which is preliminary data.</text>
</comment>
<dbReference type="GO" id="GO:0007155">
    <property type="term" value="P:cell adhesion"/>
    <property type="evidence" value="ECO:0007669"/>
    <property type="project" value="InterPro"/>
</dbReference>
<dbReference type="InterPro" id="IPR036179">
    <property type="entry name" value="Ig-like_dom_sf"/>
</dbReference>
<dbReference type="GO" id="GO:0005886">
    <property type="term" value="C:plasma membrane"/>
    <property type="evidence" value="ECO:0007669"/>
    <property type="project" value="TreeGrafter"/>
</dbReference>
<dbReference type="InterPro" id="IPR047012">
    <property type="entry name" value="ICAM_VCAM"/>
</dbReference>
<evidence type="ECO:0000259" key="1">
    <source>
        <dbReference type="SMART" id="SM00409"/>
    </source>
</evidence>
<sequence>PFSHISLTLFPHFPHPFPIFPSPFSHISLTLFPYFPVPPRLHCPPQQNWTEGQNGTVLCRARGRPQPRLECSGTADSQNPLVPGVPQRARRGHAGTYVCRATNELGTAWSNVTLWVHCESPQVLGFLWDFYGIFGDFLGFF</sequence>
<name>A0A7L1MKU8_BOMGA</name>
<dbReference type="Proteomes" id="UP000532545">
    <property type="component" value="Unassembled WGS sequence"/>
</dbReference>
<dbReference type="SMART" id="SM00409">
    <property type="entry name" value="IG"/>
    <property type="match status" value="1"/>
</dbReference>
<dbReference type="SUPFAM" id="SSF48726">
    <property type="entry name" value="Immunoglobulin"/>
    <property type="match status" value="1"/>
</dbReference>
<gene>
    <name evidence="2" type="primary">Icam1</name>
    <name evidence="2" type="ORF">BOMGAR_R15191</name>
</gene>
<dbReference type="AlphaFoldDB" id="A0A7L1MKU8"/>
<evidence type="ECO:0000313" key="3">
    <source>
        <dbReference type="Proteomes" id="UP000532545"/>
    </source>
</evidence>
<feature type="domain" description="Immunoglobulin" evidence="1">
    <location>
        <begin position="44"/>
        <end position="117"/>
    </location>
</feature>
<proteinExistence type="predicted"/>
<accession>A0A7L1MKU8</accession>
<dbReference type="InterPro" id="IPR013783">
    <property type="entry name" value="Ig-like_fold"/>
</dbReference>
<feature type="non-terminal residue" evidence="2">
    <location>
        <position position="1"/>
    </location>
</feature>
<keyword evidence="3" id="KW-1185">Reference proteome</keyword>
<feature type="non-terminal residue" evidence="2">
    <location>
        <position position="141"/>
    </location>
</feature>
<dbReference type="Gene3D" id="2.60.40.10">
    <property type="entry name" value="Immunoglobulins"/>
    <property type="match status" value="1"/>
</dbReference>
<evidence type="ECO:0000313" key="2">
    <source>
        <dbReference type="EMBL" id="NXN87865.1"/>
    </source>
</evidence>
<dbReference type="EMBL" id="VXBU01015188">
    <property type="protein sequence ID" value="NXN87865.1"/>
    <property type="molecule type" value="Genomic_DNA"/>
</dbReference>
<dbReference type="GO" id="GO:0005178">
    <property type="term" value="F:integrin binding"/>
    <property type="evidence" value="ECO:0007669"/>
    <property type="project" value="InterPro"/>
</dbReference>
<organism evidence="2 3">
    <name type="scientific">Bombycilla garrulus</name>
    <name type="common">Bohemian waxwing</name>
    <name type="synonym">Lanius garrulus</name>
    <dbReference type="NCBI Taxonomy" id="125297"/>
    <lineage>
        <taxon>Eukaryota</taxon>
        <taxon>Metazoa</taxon>
        <taxon>Chordata</taxon>
        <taxon>Craniata</taxon>
        <taxon>Vertebrata</taxon>
        <taxon>Euteleostomi</taxon>
        <taxon>Archelosauria</taxon>
        <taxon>Archosauria</taxon>
        <taxon>Dinosauria</taxon>
        <taxon>Saurischia</taxon>
        <taxon>Theropoda</taxon>
        <taxon>Coelurosauria</taxon>
        <taxon>Aves</taxon>
        <taxon>Neognathae</taxon>
        <taxon>Neoaves</taxon>
        <taxon>Telluraves</taxon>
        <taxon>Australaves</taxon>
        <taxon>Passeriformes</taxon>
        <taxon>Bombycillidae</taxon>
        <taxon>Bombycilla</taxon>
    </lineage>
</organism>
<dbReference type="InterPro" id="IPR003599">
    <property type="entry name" value="Ig_sub"/>
</dbReference>
<dbReference type="PANTHER" id="PTHR13771">
    <property type="entry name" value="INTERCELLULAR ADHESION MOLECULE"/>
    <property type="match status" value="1"/>
</dbReference>